<dbReference type="InterPro" id="IPR002713">
    <property type="entry name" value="FF_domain"/>
</dbReference>
<dbReference type="Proteomes" id="UP001162541">
    <property type="component" value="Chromosome 5"/>
</dbReference>
<dbReference type="Gene3D" id="2.20.70.10">
    <property type="match status" value="2"/>
</dbReference>
<evidence type="ECO:0000313" key="7">
    <source>
        <dbReference type="Proteomes" id="UP000077202"/>
    </source>
</evidence>
<dbReference type="SUPFAM" id="SSF51045">
    <property type="entry name" value="WW domain"/>
    <property type="match status" value="2"/>
</dbReference>
<dbReference type="Pfam" id="PF00397">
    <property type="entry name" value="WW"/>
    <property type="match status" value="2"/>
</dbReference>
<feature type="domain" description="FF" evidence="4">
    <location>
        <begin position="549"/>
        <end position="603"/>
    </location>
</feature>
<feature type="region of interest" description="Disordered" evidence="2">
    <location>
        <begin position="311"/>
        <end position="334"/>
    </location>
</feature>
<dbReference type="CDD" id="cd00201">
    <property type="entry name" value="WW"/>
    <property type="match status" value="2"/>
</dbReference>
<dbReference type="FunFam" id="1.10.10.440:FF:000020">
    <property type="entry name" value="Pre-mRNA-processing protein 40C"/>
    <property type="match status" value="1"/>
</dbReference>
<dbReference type="GO" id="GO:0005634">
    <property type="term" value="C:nucleus"/>
    <property type="evidence" value="ECO:0007669"/>
    <property type="project" value="TreeGrafter"/>
</dbReference>
<evidence type="ECO:0000313" key="8">
    <source>
        <dbReference type="Proteomes" id="UP001162541"/>
    </source>
</evidence>
<dbReference type="InterPro" id="IPR045148">
    <property type="entry name" value="TCRG1-like"/>
</dbReference>
<reference evidence="8" key="3">
    <citation type="journal article" date="2020" name="Curr. Biol.">
        <title>Chromatin organization in early land plants reveals an ancestral association between H3K27me3, transposons, and constitutive heterochromatin.</title>
        <authorList>
            <person name="Montgomery S.A."/>
            <person name="Tanizawa Y."/>
            <person name="Galik B."/>
            <person name="Wang N."/>
            <person name="Ito T."/>
            <person name="Mochizuki T."/>
            <person name="Akimcheva S."/>
            <person name="Bowman J.L."/>
            <person name="Cognat V."/>
            <person name="Marechal-Drouard L."/>
            <person name="Ekker H."/>
            <person name="Hong S.F."/>
            <person name="Kohchi T."/>
            <person name="Lin S.S."/>
            <person name="Liu L.D."/>
            <person name="Nakamura Y."/>
            <person name="Valeeva L.R."/>
            <person name="Shakirov E.V."/>
            <person name="Shippen D.E."/>
            <person name="Wei W.L."/>
            <person name="Yagura M."/>
            <person name="Yamaoka S."/>
            <person name="Yamato K.T."/>
            <person name="Liu C."/>
            <person name="Berger F."/>
        </authorList>
    </citation>
    <scope>NUCLEOTIDE SEQUENCE [LARGE SCALE GENOMIC DNA]</scope>
    <source>
        <strain evidence="8">Tak-1</strain>
    </source>
</reference>
<dbReference type="FunFam" id="1.10.10.440:FF:000028">
    <property type="entry name" value="Pre-mRNA-processing protein 40C"/>
    <property type="match status" value="1"/>
</dbReference>
<evidence type="ECO:0000313" key="5">
    <source>
        <dbReference type="EMBL" id="BBN11191.1"/>
    </source>
</evidence>
<dbReference type="EMBL" id="LVLJ01000985">
    <property type="protein sequence ID" value="OAE31776.1"/>
    <property type="molecule type" value="Genomic_DNA"/>
</dbReference>
<feature type="region of interest" description="Disordered" evidence="2">
    <location>
        <begin position="1"/>
        <end position="192"/>
    </location>
</feature>
<dbReference type="GO" id="GO:0003712">
    <property type="term" value="F:transcription coregulator activity"/>
    <property type="evidence" value="ECO:0007669"/>
    <property type="project" value="TreeGrafter"/>
</dbReference>
<dbReference type="Pfam" id="PF01846">
    <property type="entry name" value="FF"/>
    <property type="match status" value="4"/>
</dbReference>
<feature type="compositionally biased region" description="Pro residues" evidence="2">
    <location>
        <begin position="104"/>
        <end position="115"/>
    </location>
</feature>
<protein>
    <recommendedName>
        <fullName evidence="9">WW domain-containing protein</fullName>
    </recommendedName>
</protein>
<dbReference type="InterPro" id="IPR036517">
    <property type="entry name" value="FF_domain_sf"/>
</dbReference>
<reference evidence="5" key="2">
    <citation type="journal article" date="2019" name="Curr. Biol.">
        <title>Chromatin organization in early land plants reveals an ancestral association between H3K27me3, transposons, and constitutive heterochromatin.</title>
        <authorList>
            <person name="Montgomery S.A."/>
            <person name="Tanizawa Y."/>
            <person name="Galik B."/>
            <person name="Wang N."/>
            <person name="Ito T."/>
            <person name="Mochizuki T."/>
            <person name="Akimcheva S."/>
            <person name="Bowman J."/>
            <person name="Cognat V."/>
            <person name="Drouard L."/>
            <person name="Ekker H."/>
            <person name="Houng S."/>
            <person name="Kohchi T."/>
            <person name="Lin S."/>
            <person name="Liu L.D."/>
            <person name="Nakamura Y."/>
            <person name="Valeeva L.R."/>
            <person name="Shakirov E.V."/>
            <person name="Shippen D.E."/>
            <person name="Wei W."/>
            <person name="Yagura M."/>
            <person name="Yamaoka S."/>
            <person name="Yamato K.T."/>
            <person name="Liu C."/>
            <person name="Berger F."/>
        </authorList>
    </citation>
    <scope>NUCLEOTIDE SEQUENCE [LARGE SCALE GENOMIC DNA]</scope>
    <source>
        <strain evidence="5">Tak-1</strain>
    </source>
</reference>
<feature type="region of interest" description="Disordered" evidence="2">
    <location>
        <begin position="747"/>
        <end position="776"/>
    </location>
</feature>
<evidence type="ECO:0000259" key="4">
    <source>
        <dbReference type="PROSITE" id="PS51676"/>
    </source>
</evidence>
<evidence type="ECO:0000259" key="3">
    <source>
        <dbReference type="PROSITE" id="PS50020"/>
    </source>
</evidence>
<dbReference type="Proteomes" id="UP000077202">
    <property type="component" value="Unassembled WGS sequence"/>
</dbReference>
<feature type="compositionally biased region" description="Low complexity" evidence="2">
    <location>
        <begin position="486"/>
        <end position="504"/>
    </location>
</feature>
<feature type="domain" description="FF" evidence="4">
    <location>
        <begin position="616"/>
        <end position="671"/>
    </location>
</feature>
<dbReference type="SMART" id="SM00456">
    <property type="entry name" value="WW"/>
    <property type="match status" value="2"/>
</dbReference>
<dbReference type="InterPro" id="IPR001202">
    <property type="entry name" value="WW_dom"/>
</dbReference>
<dbReference type="InterPro" id="IPR036020">
    <property type="entry name" value="WW_dom_sf"/>
</dbReference>
<sequence length="957" mass="105222">MATPTWQTRPVPPPAGSQQTAVPVPQSYWGAPGTSNNQVQLPRPPYGPPSGPPSGSQQTNYAQPSPSQPYRSPNQMSGSGTPNQPPPPLPPGSSPAILQSGPYAPLPMQPMPAYGPPMGTFQGNRWQPPVPGSTPTPPSAPGVVRSSTENPLVNRTSMPSSAPTPVVNQPGPPASAPLTQPPHYQTYPGGPVPPSMGPWMSAPQQTVQMQQRPAYGGFQSNYPMPYASHHPIGLSQDMSGGKVAPHIGVQYSSGGDPSLAPGLGNQAAKMWGHPAPYNGSLVLPFPGKDASVGPLGRPPGLESNNMVNLVPVSDPGSLDSSDKRTQSETAAAPDAWTAHKTADGAVYYYNSVTGRSTYDKPASFIGEAEKVTAQPTPVSWERLNGTDWALVTTNDGKKYYYNTKTQATSWQVPSEVAEFRKKQAEEVALKSSTEVVAAPGTTAEKSIVSFSLNIPAAATGGREAIGHKGVVGNSALDLIKKKLQDPGAPVVSSPVPPGSGSTSVITTSNLDSLNGKAESTKDKPKGNNVESVSSDSSSDSDEEDPGPTKEERVVQFKEMLKEKGIAPFSKWEKELPKIIFDVRFKAIPSHTERRSMFEHYVRTRADEERKEKRAAQKAAVEGFKQLLEEAAKELSYHTTYENFARTWGEDPRFEALERKDRETFLNERVLPLRRAEDERVKAEHAAAVGAFKAMLLERADINTSSRWSKIREIVRNDPRYIAVKREEREGLFLAYISELHSAEQEAERAAKAKREEEEKLKERERELRKRKEREEQEMDRVRAKARRKDAVTSYQALLTEKIKDPEASWTEARPKLEKDPLGRATNSELDLSDRERLFREHVNEIFDRLVREYRLLLADVITIDAAQKLAEEDKHILTSWSDAKKLLKPDPRYGKMPRRDRESWWRRYAEDVQRRIKAAASVATKDEKAVPANGAKSGMASETSVRSPGLRRNTSRR</sequence>
<dbReference type="PANTHER" id="PTHR15377">
    <property type="entry name" value="TRANSCRIPTION ELONGATION REGULATOR 1"/>
    <property type="match status" value="1"/>
</dbReference>
<keyword evidence="1" id="KW-0677">Repeat</keyword>
<proteinExistence type="predicted"/>
<dbReference type="Gene3D" id="1.10.10.440">
    <property type="entry name" value="FF domain"/>
    <property type="match status" value="5"/>
</dbReference>
<dbReference type="PROSITE" id="PS51676">
    <property type="entry name" value="FF"/>
    <property type="match status" value="4"/>
</dbReference>
<evidence type="ECO:0000256" key="1">
    <source>
        <dbReference type="ARBA" id="ARBA00022737"/>
    </source>
</evidence>
<dbReference type="EMBL" id="AP019870">
    <property type="protein sequence ID" value="BBN11191.1"/>
    <property type="molecule type" value="Genomic_DNA"/>
</dbReference>
<feature type="compositionally biased region" description="Polar residues" evidence="2">
    <location>
        <begin position="145"/>
        <end position="167"/>
    </location>
</feature>
<dbReference type="GO" id="GO:0070063">
    <property type="term" value="F:RNA polymerase binding"/>
    <property type="evidence" value="ECO:0007669"/>
    <property type="project" value="InterPro"/>
</dbReference>
<evidence type="ECO:0000313" key="6">
    <source>
        <dbReference type="EMBL" id="OAE31776.1"/>
    </source>
</evidence>
<dbReference type="SUPFAM" id="SSF81698">
    <property type="entry name" value="FF domain"/>
    <property type="match status" value="5"/>
</dbReference>
<feature type="compositionally biased region" description="Pro residues" evidence="2">
    <location>
        <begin position="42"/>
        <end position="52"/>
    </location>
</feature>
<dbReference type="AlphaFoldDB" id="A0A176WHZ5"/>
<dbReference type="PROSITE" id="PS01159">
    <property type="entry name" value="WW_DOMAIN_1"/>
    <property type="match status" value="2"/>
</dbReference>
<reference evidence="6 7" key="1">
    <citation type="submission" date="2016-03" db="EMBL/GenBank/DDBJ databases">
        <title>Mechanisms controlling the formation of the plant cell surface in tip-growing cells are functionally conserved among land plants.</title>
        <authorList>
            <person name="Honkanen S."/>
            <person name="Jones V.A."/>
            <person name="Morieri G."/>
            <person name="Champion C."/>
            <person name="Hetherington A.J."/>
            <person name="Kelly S."/>
            <person name="Saint-Marcoux D."/>
            <person name="Proust H."/>
            <person name="Prescott H."/>
            <person name="Dolan L."/>
        </authorList>
    </citation>
    <scope>NUCLEOTIDE SEQUENCE [LARGE SCALE GENOMIC DNA]</scope>
    <source>
        <strain evidence="7">cv. Tak-1 and cv. Tak-2</strain>
        <tissue evidence="6">Whole gametophyte</tissue>
    </source>
</reference>
<dbReference type="PROSITE" id="PS50020">
    <property type="entry name" value="WW_DOMAIN_2"/>
    <property type="match status" value="2"/>
</dbReference>
<feature type="compositionally biased region" description="Pro residues" evidence="2">
    <location>
        <begin position="128"/>
        <end position="140"/>
    </location>
</feature>
<dbReference type="SMART" id="SM00441">
    <property type="entry name" value="FF"/>
    <property type="match status" value="4"/>
</dbReference>
<feature type="compositionally biased region" description="Pro residues" evidence="2">
    <location>
        <begin position="83"/>
        <end position="93"/>
    </location>
</feature>
<dbReference type="PANTHER" id="PTHR15377:SF3">
    <property type="entry name" value="WW DOMAIN-CONTAINING PROTEIN"/>
    <property type="match status" value="1"/>
</dbReference>
<feature type="domain" description="FF" evidence="4">
    <location>
        <begin position="681"/>
        <end position="738"/>
    </location>
</feature>
<organism evidence="6 7">
    <name type="scientific">Marchantia polymorpha subsp. ruderalis</name>
    <dbReference type="NCBI Taxonomy" id="1480154"/>
    <lineage>
        <taxon>Eukaryota</taxon>
        <taxon>Viridiplantae</taxon>
        <taxon>Streptophyta</taxon>
        <taxon>Embryophyta</taxon>
        <taxon>Marchantiophyta</taxon>
        <taxon>Marchantiopsida</taxon>
        <taxon>Marchantiidae</taxon>
        <taxon>Marchantiales</taxon>
        <taxon>Marchantiaceae</taxon>
        <taxon>Marchantia</taxon>
    </lineage>
</organism>
<feature type="domain" description="WW" evidence="3">
    <location>
        <begin position="330"/>
        <end position="363"/>
    </location>
</feature>
<name>A0A176WHZ5_MARPO</name>
<feature type="region of interest" description="Disordered" evidence="2">
    <location>
        <begin position="486"/>
        <end position="551"/>
    </location>
</feature>
<dbReference type="PRINTS" id="PR01217">
    <property type="entry name" value="PRICHEXTENSN"/>
</dbReference>
<dbReference type="FunFam" id="1.10.10.440:FF:000021">
    <property type="entry name" value="pre-mRNA-processing protein 40C isoform X1"/>
    <property type="match status" value="1"/>
</dbReference>
<feature type="domain" description="FF" evidence="4">
    <location>
        <begin position="787"/>
        <end position="844"/>
    </location>
</feature>
<feature type="domain" description="WW" evidence="3">
    <location>
        <begin position="388"/>
        <end position="415"/>
    </location>
</feature>
<feature type="compositionally biased region" description="Polar residues" evidence="2">
    <location>
        <begin position="57"/>
        <end position="76"/>
    </location>
</feature>
<feature type="region of interest" description="Disordered" evidence="2">
    <location>
        <begin position="920"/>
        <end position="957"/>
    </location>
</feature>
<evidence type="ECO:0008006" key="9">
    <source>
        <dbReference type="Google" id="ProtNLM"/>
    </source>
</evidence>
<accession>A0A176WHZ5</accession>
<gene>
    <name evidence="6" type="ORF">AXG93_4874s1410</name>
    <name evidence="5" type="ORF">Mp_5g09830</name>
</gene>
<evidence type="ECO:0000256" key="2">
    <source>
        <dbReference type="SAM" id="MobiDB-lite"/>
    </source>
</evidence>
<keyword evidence="7" id="KW-1185">Reference proteome</keyword>